<dbReference type="OrthoDB" id="2421305at2759"/>
<comment type="caution">
    <text evidence="1">The sequence shown here is derived from an EMBL/GenBank/DDBJ whole genome shotgun (WGS) entry which is preliminary data.</text>
</comment>
<dbReference type="Proteomes" id="UP000789759">
    <property type="component" value="Unassembled WGS sequence"/>
</dbReference>
<organism evidence="1 2">
    <name type="scientific">Cetraspora pellucida</name>
    <dbReference type="NCBI Taxonomy" id="1433469"/>
    <lineage>
        <taxon>Eukaryota</taxon>
        <taxon>Fungi</taxon>
        <taxon>Fungi incertae sedis</taxon>
        <taxon>Mucoromycota</taxon>
        <taxon>Glomeromycotina</taxon>
        <taxon>Glomeromycetes</taxon>
        <taxon>Diversisporales</taxon>
        <taxon>Gigasporaceae</taxon>
        <taxon>Cetraspora</taxon>
    </lineage>
</organism>
<gene>
    <name evidence="1" type="ORF">CPELLU_LOCUS14247</name>
</gene>
<dbReference type="EMBL" id="CAJVQA010016569">
    <property type="protein sequence ID" value="CAG8743859.1"/>
    <property type="molecule type" value="Genomic_DNA"/>
</dbReference>
<name>A0A9N9INI3_9GLOM</name>
<sequence>SATMQLYLTLNNYTLREVRKEAETMSSFLFSEEEFKILRELIVILSFFNEATKFLNKSKYSILGFMTPMLEELAYWLKYFTRQNNKKIFVKDTILDNLIEK</sequence>
<proteinExistence type="predicted"/>
<feature type="non-terminal residue" evidence="1">
    <location>
        <position position="1"/>
    </location>
</feature>
<accession>A0A9N9INI3</accession>
<evidence type="ECO:0000313" key="1">
    <source>
        <dbReference type="EMBL" id="CAG8743859.1"/>
    </source>
</evidence>
<reference evidence="1" key="1">
    <citation type="submission" date="2021-06" db="EMBL/GenBank/DDBJ databases">
        <authorList>
            <person name="Kallberg Y."/>
            <person name="Tangrot J."/>
            <person name="Rosling A."/>
        </authorList>
    </citation>
    <scope>NUCLEOTIDE SEQUENCE</scope>
    <source>
        <strain evidence="1">FL966</strain>
    </source>
</reference>
<keyword evidence="2" id="KW-1185">Reference proteome</keyword>
<evidence type="ECO:0000313" key="2">
    <source>
        <dbReference type="Proteomes" id="UP000789759"/>
    </source>
</evidence>
<protein>
    <submittedName>
        <fullName evidence="1">12235_t:CDS:1</fullName>
    </submittedName>
</protein>
<dbReference type="AlphaFoldDB" id="A0A9N9INI3"/>